<protein>
    <submittedName>
        <fullName evidence="2">Uncharacterized protein</fullName>
    </submittedName>
</protein>
<reference evidence="2 3" key="1">
    <citation type="submission" date="2014-02" db="EMBL/GenBank/DDBJ databases">
        <title>The genome sequence of the entomopathogenic fungus Metarhizium robertsii ARSEF 2575.</title>
        <authorList>
            <person name="Giuliano Garisto Donzelli B."/>
            <person name="Roe B.A."/>
            <person name="Macmil S.L."/>
            <person name="Krasnoff S.B."/>
            <person name="Gibson D.M."/>
        </authorList>
    </citation>
    <scope>NUCLEOTIDE SEQUENCE [LARGE SCALE GENOMIC DNA]</scope>
    <source>
        <strain evidence="2 3">ARSEF 2575</strain>
    </source>
</reference>
<name>A0A014PGW9_9HYPO</name>
<dbReference type="Proteomes" id="UP000030151">
    <property type="component" value="Unassembled WGS sequence"/>
</dbReference>
<gene>
    <name evidence="2" type="ORF">X797_012093</name>
</gene>
<feature type="transmembrane region" description="Helical" evidence="1">
    <location>
        <begin position="23"/>
        <end position="44"/>
    </location>
</feature>
<dbReference type="AlphaFoldDB" id="A0A014PGW9"/>
<proteinExistence type="predicted"/>
<dbReference type="HOGENOM" id="CLU_1448022_0_0_1"/>
<feature type="transmembrane region" description="Helical" evidence="1">
    <location>
        <begin position="56"/>
        <end position="74"/>
    </location>
</feature>
<comment type="caution">
    <text evidence="2">The sequence shown here is derived from an EMBL/GenBank/DDBJ whole genome shotgun (WGS) entry which is preliminary data.</text>
</comment>
<evidence type="ECO:0000313" key="3">
    <source>
        <dbReference type="Proteomes" id="UP000030151"/>
    </source>
</evidence>
<dbReference type="EMBL" id="JELW01000143">
    <property type="protein sequence ID" value="EXU94824.1"/>
    <property type="molecule type" value="Genomic_DNA"/>
</dbReference>
<keyword evidence="1" id="KW-0472">Membrane</keyword>
<keyword evidence="1" id="KW-0812">Transmembrane</keyword>
<evidence type="ECO:0000313" key="2">
    <source>
        <dbReference type="EMBL" id="EXU94824.1"/>
    </source>
</evidence>
<accession>A0A014PGW9</accession>
<sequence length="187" mass="21126">MVDTRNDCREENAPHGTYNHYKALYTGFMMFMSCVNILYFTLFAKRDKSPLLAYKYIGIGTTGFIMLAVAYRLVSHAEYERLEMCSLTICTTLLSAMVMPCIHTEMLGSGSCETDEAATSDCSTGVDKLRETMRSLEQDRDYLAEALIQQDCRAQHAFEVFRQRQTTRARLACIVLISIIANDGDGH</sequence>
<evidence type="ECO:0000256" key="1">
    <source>
        <dbReference type="SAM" id="Phobius"/>
    </source>
</evidence>
<dbReference type="PROSITE" id="PS51257">
    <property type="entry name" value="PROKAR_LIPOPROTEIN"/>
    <property type="match status" value="1"/>
</dbReference>
<keyword evidence="1" id="KW-1133">Transmembrane helix</keyword>
<organism evidence="2 3">
    <name type="scientific">Metarhizium robertsii</name>
    <dbReference type="NCBI Taxonomy" id="568076"/>
    <lineage>
        <taxon>Eukaryota</taxon>
        <taxon>Fungi</taxon>
        <taxon>Dikarya</taxon>
        <taxon>Ascomycota</taxon>
        <taxon>Pezizomycotina</taxon>
        <taxon>Sordariomycetes</taxon>
        <taxon>Hypocreomycetidae</taxon>
        <taxon>Hypocreales</taxon>
        <taxon>Clavicipitaceae</taxon>
        <taxon>Metarhizium</taxon>
    </lineage>
</organism>